<dbReference type="PANTHER" id="PTHR47926">
    <property type="entry name" value="PENTATRICOPEPTIDE REPEAT-CONTAINING PROTEIN"/>
    <property type="match status" value="1"/>
</dbReference>
<feature type="repeat" description="PPR" evidence="2">
    <location>
        <begin position="239"/>
        <end position="273"/>
    </location>
</feature>
<evidence type="ECO:0000256" key="2">
    <source>
        <dbReference type="PROSITE-ProRule" id="PRU00708"/>
    </source>
</evidence>
<dbReference type="Gene3D" id="1.25.40.10">
    <property type="entry name" value="Tetratricopeptide repeat domain"/>
    <property type="match status" value="3"/>
</dbReference>
<organism evidence="3 4">
    <name type="scientific">Stephania yunnanensis</name>
    <dbReference type="NCBI Taxonomy" id="152371"/>
    <lineage>
        <taxon>Eukaryota</taxon>
        <taxon>Viridiplantae</taxon>
        <taxon>Streptophyta</taxon>
        <taxon>Embryophyta</taxon>
        <taxon>Tracheophyta</taxon>
        <taxon>Spermatophyta</taxon>
        <taxon>Magnoliopsida</taxon>
        <taxon>Ranunculales</taxon>
        <taxon>Menispermaceae</taxon>
        <taxon>Menispermoideae</taxon>
        <taxon>Cissampelideae</taxon>
        <taxon>Stephania</taxon>
    </lineage>
</organism>
<reference evidence="3 4" key="1">
    <citation type="submission" date="2024-01" db="EMBL/GenBank/DDBJ databases">
        <title>Genome assemblies of Stephania.</title>
        <authorList>
            <person name="Yang L."/>
        </authorList>
    </citation>
    <scope>NUCLEOTIDE SEQUENCE [LARGE SCALE GENOMIC DNA]</scope>
    <source>
        <strain evidence="3">YNDBR</strain>
        <tissue evidence="3">Leaf</tissue>
    </source>
</reference>
<keyword evidence="1" id="KW-0677">Repeat</keyword>
<dbReference type="Pfam" id="PF13041">
    <property type="entry name" value="PPR_2"/>
    <property type="match status" value="2"/>
</dbReference>
<sequence length="472" mass="52286">MAGIAVCVPISAKVGSGPTSRRQKCSSSSQSSANLRSLLKFSKLDEAVRMMELPDSGYGSIEADLESYSLVLHACISQRSLEHGQRVHMGLLECRSHGSKLLDDPNLKTKLITLYSVCGQLDEARRVFEEGIEVGLASKSMWLAMLIACSRNDCSKEALLMYAKMQHQFIRPCNFAFSSALKACSNMLELQFGRAVHAQIAKFEEPPDQIVNNALMKFYSDCGSLEDVLGLFERMPQKDVVSWNCLIGGFIRSNYLFKALDTFRRMQFEEVSFTLVTLTMILPVCARLTALSSGKEIHSQLLKSRRRPDIFVLNSLMDMYAKCGAVTHCREVFNGMPNKDLTSWNTMIMGYAVNGFADEALNLFDEMINVGLKPNDVTFISLLSGCSHTGFTSEGQILFERMEKEFGLSPSLEHYACLVDLLGRAGRTNEAFDVMNNMPMSPGGSILGSLLNSCRLHGNITIGELVAKSCLR</sequence>
<dbReference type="PROSITE" id="PS51375">
    <property type="entry name" value="PPR"/>
    <property type="match status" value="2"/>
</dbReference>
<proteinExistence type="predicted"/>
<accession>A0AAP0FJ12</accession>
<dbReference type="InterPro" id="IPR011990">
    <property type="entry name" value="TPR-like_helical_dom_sf"/>
</dbReference>
<dbReference type="InterPro" id="IPR046960">
    <property type="entry name" value="PPR_At4g14850-like_plant"/>
</dbReference>
<dbReference type="InterPro" id="IPR002885">
    <property type="entry name" value="PPR_rpt"/>
</dbReference>
<gene>
    <name evidence="3" type="ORF">Syun_022519</name>
</gene>
<dbReference type="NCBIfam" id="TIGR00756">
    <property type="entry name" value="PPR"/>
    <property type="match status" value="2"/>
</dbReference>
<evidence type="ECO:0000313" key="3">
    <source>
        <dbReference type="EMBL" id="KAK9106508.1"/>
    </source>
</evidence>
<feature type="repeat" description="PPR" evidence="2">
    <location>
        <begin position="340"/>
        <end position="374"/>
    </location>
</feature>
<dbReference type="GO" id="GO:0009451">
    <property type="term" value="P:RNA modification"/>
    <property type="evidence" value="ECO:0007669"/>
    <property type="project" value="InterPro"/>
</dbReference>
<protein>
    <recommendedName>
        <fullName evidence="5">Pentatricopeptide repeat-containing protein</fullName>
    </recommendedName>
</protein>
<evidence type="ECO:0008006" key="5">
    <source>
        <dbReference type="Google" id="ProtNLM"/>
    </source>
</evidence>
<dbReference type="GO" id="GO:0003723">
    <property type="term" value="F:RNA binding"/>
    <property type="evidence" value="ECO:0007669"/>
    <property type="project" value="InterPro"/>
</dbReference>
<evidence type="ECO:0000313" key="4">
    <source>
        <dbReference type="Proteomes" id="UP001420932"/>
    </source>
</evidence>
<dbReference type="AlphaFoldDB" id="A0AAP0FJ12"/>
<dbReference type="Proteomes" id="UP001420932">
    <property type="component" value="Unassembled WGS sequence"/>
</dbReference>
<dbReference type="EMBL" id="JBBNAF010000010">
    <property type="protein sequence ID" value="KAK9106508.1"/>
    <property type="molecule type" value="Genomic_DNA"/>
</dbReference>
<dbReference type="FunFam" id="1.25.40.10:FF:000090">
    <property type="entry name" value="Pentatricopeptide repeat-containing protein, chloroplastic"/>
    <property type="match status" value="1"/>
</dbReference>
<comment type="caution">
    <text evidence="3">The sequence shown here is derived from an EMBL/GenBank/DDBJ whole genome shotgun (WGS) entry which is preliminary data.</text>
</comment>
<name>A0AAP0FJ12_9MAGN</name>
<evidence type="ECO:0000256" key="1">
    <source>
        <dbReference type="ARBA" id="ARBA00022737"/>
    </source>
</evidence>
<dbReference type="PANTHER" id="PTHR47926:SF452">
    <property type="entry name" value="PENTATRICOPEPTIDE REPEAT-CONTAINING PROTEIN"/>
    <property type="match status" value="1"/>
</dbReference>
<dbReference type="Pfam" id="PF01535">
    <property type="entry name" value="PPR"/>
    <property type="match status" value="4"/>
</dbReference>
<keyword evidence="4" id="KW-1185">Reference proteome</keyword>